<comment type="caution">
    <text evidence="3">The sequence shown here is derived from an EMBL/GenBank/DDBJ whole genome shotgun (WGS) entry which is preliminary data.</text>
</comment>
<feature type="domain" description="Glycosyltransferase 2-like" evidence="2">
    <location>
        <begin position="18"/>
        <end position="114"/>
    </location>
</feature>
<keyword evidence="4" id="KW-1185">Reference proteome</keyword>
<gene>
    <name evidence="3" type="ORF">LNKW23_31170</name>
</gene>
<evidence type="ECO:0000256" key="1">
    <source>
        <dbReference type="ARBA" id="ARBA00038494"/>
    </source>
</evidence>
<evidence type="ECO:0000259" key="2">
    <source>
        <dbReference type="Pfam" id="PF00535"/>
    </source>
</evidence>
<dbReference type="SUPFAM" id="SSF53448">
    <property type="entry name" value="Nucleotide-diphospho-sugar transferases"/>
    <property type="match status" value="1"/>
</dbReference>
<sequence>MEAESDRTEGQAARLPLSVFVIAQNEAARLPRTLAAARFAAELLVVDSGSTDDTVALAEAAGARVVHHDWAGYGPQKAFAEGLCAHDWVLNLDADEVVTGALAAEIARLFAEGPPPPAAYEIAILNVYPGDSRPRPWAADYRVVRLYHRSIGSYRRHALFDRVELAEGVRPARLAAPIWHYPLTSWAQFVEKENRYSSFQAREARERPRWLLLLRLVVELPMAFLKFYLLRRHVTGGWKGFAFALTAGFARWLRVVKLLERQGLERGVKENPEKSDDRMKHGP</sequence>
<dbReference type="EMBL" id="BSYI01000025">
    <property type="protein sequence ID" value="GMG83903.1"/>
    <property type="molecule type" value="Genomic_DNA"/>
</dbReference>
<comment type="similarity">
    <text evidence="1">Belongs to the glycosyltransferase 2 family. WaaE/KdtX subfamily.</text>
</comment>
<protein>
    <submittedName>
        <fullName evidence="3">Glycosyltransferase family 2 protein</fullName>
    </submittedName>
</protein>
<dbReference type="Pfam" id="PF00535">
    <property type="entry name" value="Glycos_transf_2"/>
    <property type="match status" value="1"/>
</dbReference>
<organism evidence="3 4">
    <name type="scientific">Paralimibaculum aggregatum</name>
    <dbReference type="NCBI Taxonomy" id="3036245"/>
    <lineage>
        <taxon>Bacteria</taxon>
        <taxon>Pseudomonadati</taxon>
        <taxon>Pseudomonadota</taxon>
        <taxon>Alphaproteobacteria</taxon>
        <taxon>Rhodobacterales</taxon>
        <taxon>Paracoccaceae</taxon>
        <taxon>Paralimibaculum</taxon>
    </lineage>
</organism>
<dbReference type="InterPro" id="IPR029044">
    <property type="entry name" value="Nucleotide-diphossugar_trans"/>
</dbReference>
<dbReference type="Gene3D" id="3.90.550.10">
    <property type="entry name" value="Spore Coat Polysaccharide Biosynthesis Protein SpsA, Chain A"/>
    <property type="match status" value="1"/>
</dbReference>
<dbReference type="RefSeq" id="WP_285672741.1">
    <property type="nucleotide sequence ID" value="NZ_BSYI01000025.1"/>
</dbReference>
<name>A0ABQ6LR65_9RHOB</name>
<evidence type="ECO:0000313" key="4">
    <source>
        <dbReference type="Proteomes" id="UP001239909"/>
    </source>
</evidence>
<evidence type="ECO:0000313" key="3">
    <source>
        <dbReference type="EMBL" id="GMG83903.1"/>
    </source>
</evidence>
<dbReference type="Proteomes" id="UP001239909">
    <property type="component" value="Unassembled WGS sequence"/>
</dbReference>
<dbReference type="PANTHER" id="PTHR43630:SF2">
    <property type="entry name" value="GLYCOSYLTRANSFERASE"/>
    <property type="match status" value="1"/>
</dbReference>
<reference evidence="3 4" key="1">
    <citation type="submission" date="2023-04" db="EMBL/GenBank/DDBJ databases">
        <title>Marinoamorphus aggregata gen. nov., sp. Nov., isolate from tissue of brittle star Ophioplocus japonicus.</title>
        <authorList>
            <person name="Kawano K."/>
            <person name="Sawayama S."/>
            <person name="Nakagawa S."/>
        </authorList>
    </citation>
    <scope>NUCLEOTIDE SEQUENCE [LARGE SCALE GENOMIC DNA]</scope>
    <source>
        <strain evidence="3 4">NKW23</strain>
    </source>
</reference>
<accession>A0ABQ6LR65</accession>
<dbReference type="InterPro" id="IPR001173">
    <property type="entry name" value="Glyco_trans_2-like"/>
</dbReference>
<proteinExistence type="inferred from homology"/>
<dbReference type="CDD" id="cd02511">
    <property type="entry name" value="Beta4Glucosyltransferase"/>
    <property type="match status" value="1"/>
</dbReference>
<dbReference type="PANTHER" id="PTHR43630">
    <property type="entry name" value="POLY-BETA-1,6-N-ACETYL-D-GLUCOSAMINE SYNTHASE"/>
    <property type="match status" value="1"/>
</dbReference>